<comment type="pathway">
    <text evidence="3">Protein modification; protein ubiquitination.</text>
</comment>
<dbReference type="GO" id="GO:0000151">
    <property type="term" value="C:ubiquitin ligase complex"/>
    <property type="evidence" value="ECO:0007669"/>
    <property type="project" value="InterPro"/>
</dbReference>
<dbReference type="InterPro" id="IPR017907">
    <property type="entry name" value="Znf_RING_CS"/>
</dbReference>
<dbReference type="InterPro" id="IPR013083">
    <property type="entry name" value="Znf_RING/FYVE/PHD"/>
</dbReference>
<keyword evidence="12" id="KW-0539">Nucleus</keyword>
<sequence>MSVGGVGIEGGGSGKTLELSPYDQQRRAHKAITDSTEIVVSPRSLASELCCPICLDLLTNTMTTKECLHRFCSDCITTALLRGNKECPTCRKKLVSKRSLRADPNFDALISKIWPDRKEYEAMQERARQRFNRQSSVEALSKSIEAGIRAQAQHRRQRVQGSYEYEKRKRRPKQPENADRPASDGESASEASAPTSSAMDDEQAEIELILHPHPDLEKRTDVPDYVKQPRYLKTTANATIDHLNKYLSLRIMLDGEEATSMDTNDRPPPATAARDSPDFQCTISVLTAAKDHAAGSYLLLDGDTTLIDVRTRHWAHKKPLQLDFQLGNPPPK</sequence>
<dbReference type="PROSITE" id="PS50089">
    <property type="entry name" value="ZF_RING_2"/>
    <property type="match status" value="1"/>
</dbReference>
<evidence type="ECO:0000256" key="14">
    <source>
        <dbReference type="SAM" id="MobiDB-lite"/>
    </source>
</evidence>
<keyword evidence="5" id="KW-0808">Transferase</keyword>
<keyword evidence="7 13" id="KW-0863">Zinc-finger</keyword>
<reference evidence="17" key="1">
    <citation type="submission" date="2022-11" db="UniProtKB">
        <authorList>
            <consortium name="WormBaseParasite"/>
        </authorList>
    </citation>
    <scope>IDENTIFICATION</scope>
</reference>
<evidence type="ECO:0000256" key="2">
    <source>
        <dbReference type="ARBA" id="ARBA00004123"/>
    </source>
</evidence>
<keyword evidence="8" id="KW-0833">Ubl conjugation pathway</keyword>
<dbReference type="EC" id="2.3.2.27" evidence="4"/>
<evidence type="ECO:0000256" key="1">
    <source>
        <dbReference type="ARBA" id="ARBA00000900"/>
    </source>
</evidence>
<evidence type="ECO:0000256" key="13">
    <source>
        <dbReference type="PROSITE-ProRule" id="PRU00175"/>
    </source>
</evidence>
<keyword evidence="16" id="KW-1185">Reference proteome</keyword>
<evidence type="ECO:0000256" key="5">
    <source>
        <dbReference type="ARBA" id="ARBA00022679"/>
    </source>
</evidence>
<dbReference type="InterPro" id="IPR001841">
    <property type="entry name" value="Znf_RING"/>
</dbReference>
<evidence type="ECO:0000256" key="6">
    <source>
        <dbReference type="ARBA" id="ARBA00022723"/>
    </source>
</evidence>
<dbReference type="Pfam" id="PF13923">
    <property type="entry name" value="zf-C3HC4_2"/>
    <property type="match status" value="1"/>
</dbReference>
<evidence type="ECO:0000256" key="3">
    <source>
        <dbReference type="ARBA" id="ARBA00004906"/>
    </source>
</evidence>
<evidence type="ECO:0000259" key="15">
    <source>
        <dbReference type="PROSITE" id="PS50089"/>
    </source>
</evidence>
<dbReference type="GO" id="GO:0008270">
    <property type="term" value="F:zinc ion binding"/>
    <property type="evidence" value="ECO:0007669"/>
    <property type="project" value="UniProtKB-KW"/>
</dbReference>
<dbReference type="InterPro" id="IPR043540">
    <property type="entry name" value="RING1/RING2"/>
</dbReference>
<dbReference type="SUPFAM" id="SSF57850">
    <property type="entry name" value="RING/U-box"/>
    <property type="match status" value="1"/>
</dbReference>
<proteinExistence type="predicted"/>
<keyword evidence="11" id="KW-0804">Transcription</keyword>
<evidence type="ECO:0000256" key="10">
    <source>
        <dbReference type="ARBA" id="ARBA00023015"/>
    </source>
</evidence>
<evidence type="ECO:0000256" key="12">
    <source>
        <dbReference type="ARBA" id="ARBA00023242"/>
    </source>
</evidence>
<evidence type="ECO:0000256" key="7">
    <source>
        <dbReference type="ARBA" id="ARBA00022771"/>
    </source>
</evidence>
<organism evidence="16 17">
    <name type="scientific">Plectus sambesii</name>
    <dbReference type="NCBI Taxonomy" id="2011161"/>
    <lineage>
        <taxon>Eukaryota</taxon>
        <taxon>Metazoa</taxon>
        <taxon>Ecdysozoa</taxon>
        <taxon>Nematoda</taxon>
        <taxon>Chromadorea</taxon>
        <taxon>Plectida</taxon>
        <taxon>Plectina</taxon>
        <taxon>Plectoidea</taxon>
        <taxon>Plectidae</taxon>
        <taxon>Plectus</taxon>
    </lineage>
</organism>
<dbReference type="Gene3D" id="3.10.20.90">
    <property type="entry name" value="Phosphatidylinositol 3-kinase Catalytic Subunit, Chain A, domain 1"/>
    <property type="match status" value="1"/>
</dbReference>
<keyword evidence="10" id="KW-0805">Transcription regulation</keyword>
<dbReference type="PANTHER" id="PTHR46076:SF3">
    <property type="entry name" value="E3 UBIQUITIN-PROTEIN LIGASE RING1"/>
    <property type="match status" value="1"/>
</dbReference>
<keyword evidence="6" id="KW-0479">Metal-binding</keyword>
<dbReference type="PROSITE" id="PS00518">
    <property type="entry name" value="ZF_RING_1"/>
    <property type="match status" value="1"/>
</dbReference>
<protein>
    <recommendedName>
        <fullName evidence="4">RING-type E3 ubiquitin transferase</fullName>
        <ecNumber evidence="4">2.3.2.27</ecNumber>
    </recommendedName>
</protein>
<evidence type="ECO:0000256" key="8">
    <source>
        <dbReference type="ARBA" id="ARBA00022786"/>
    </source>
</evidence>
<dbReference type="GO" id="GO:0003682">
    <property type="term" value="F:chromatin binding"/>
    <property type="evidence" value="ECO:0007669"/>
    <property type="project" value="TreeGrafter"/>
</dbReference>
<evidence type="ECO:0000256" key="4">
    <source>
        <dbReference type="ARBA" id="ARBA00012483"/>
    </source>
</evidence>
<comment type="catalytic activity">
    <reaction evidence="1">
        <text>S-ubiquitinyl-[E2 ubiquitin-conjugating enzyme]-L-cysteine + [acceptor protein]-L-lysine = [E2 ubiquitin-conjugating enzyme]-L-cysteine + N(6)-ubiquitinyl-[acceptor protein]-L-lysine.</text>
        <dbReference type="EC" id="2.3.2.27"/>
    </reaction>
</comment>
<dbReference type="GO" id="GO:0031519">
    <property type="term" value="C:PcG protein complex"/>
    <property type="evidence" value="ECO:0007669"/>
    <property type="project" value="TreeGrafter"/>
</dbReference>
<evidence type="ECO:0000313" key="17">
    <source>
        <dbReference type="WBParaSite" id="PSAMB.scaffold1417size31747.g13190.t1"/>
    </source>
</evidence>
<dbReference type="InterPro" id="IPR032443">
    <property type="entry name" value="RAWUL"/>
</dbReference>
<evidence type="ECO:0000256" key="11">
    <source>
        <dbReference type="ARBA" id="ARBA00023163"/>
    </source>
</evidence>
<name>A0A914V0F5_9BILA</name>
<comment type="subcellular location">
    <subcellularLocation>
        <location evidence="2">Nucleus</location>
    </subcellularLocation>
</comment>
<dbReference type="Gene3D" id="3.30.40.10">
    <property type="entry name" value="Zinc/RING finger domain, C3HC4 (zinc finger)"/>
    <property type="match status" value="1"/>
</dbReference>
<dbReference type="Proteomes" id="UP000887566">
    <property type="component" value="Unplaced"/>
</dbReference>
<evidence type="ECO:0000256" key="9">
    <source>
        <dbReference type="ARBA" id="ARBA00022833"/>
    </source>
</evidence>
<dbReference type="SMART" id="SM00184">
    <property type="entry name" value="RING"/>
    <property type="match status" value="1"/>
</dbReference>
<dbReference type="Pfam" id="PF16207">
    <property type="entry name" value="RAWUL"/>
    <property type="match status" value="1"/>
</dbReference>
<feature type="domain" description="RING-type" evidence="15">
    <location>
        <begin position="51"/>
        <end position="91"/>
    </location>
</feature>
<dbReference type="GO" id="GO:0061630">
    <property type="term" value="F:ubiquitin protein ligase activity"/>
    <property type="evidence" value="ECO:0007669"/>
    <property type="project" value="UniProtKB-EC"/>
</dbReference>
<feature type="compositionally biased region" description="Low complexity" evidence="14">
    <location>
        <begin position="184"/>
        <end position="198"/>
    </location>
</feature>
<evidence type="ECO:0000313" key="16">
    <source>
        <dbReference type="Proteomes" id="UP000887566"/>
    </source>
</evidence>
<feature type="region of interest" description="Disordered" evidence="14">
    <location>
        <begin position="148"/>
        <end position="201"/>
    </location>
</feature>
<feature type="compositionally biased region" description="Basic and acidic residues" evidence="14">
    <location>
        <begin position="173"/>
        <end position="183"/>
    </location>
</feature>
<accession>A0A914V0F5</accession>
<dbReference type="WBParaSite" id="PSAMB.scaffold1417size31747.g13190.t1">
    <property type="protein sequence ID" value="PSAMB.scaffold1417size31747.g13190.t1"/>
    <property type="gene ID" value="PSAMB.scaffold1417size31747.g13190"/>
</dbReference>
<dbReference type="PANTHER" id="PTHR46076">
    <property type="entry name" value="E3 UBIQUITIN-PROTEIN LIGASE RING1 / RING 2 FAMILY MEMBER"/>
    <property type="match status" value="1"/>
</dbReference>
<dbReference type="AlphaFoldDB" id="A0A914V0F5"/>
<keyword evidence="9" id="KW-0862">Zinc</keyword>